<comment type="caution">
    <text evidence="1">The sequence shown here is derived from an EMBL/GenBank/DDBJ whole genome shotgun (WGS) entry which is preliminary data.</text>
</comment>
<evidence type="ECO:0000313" key="1">
    <source>
        <dbReference type="EMBL" id="KAG1531098.1"/>
    </source>
</evidence>
<keyword evidence="2" id="KW-1185">Reference proteome</keyword>
<dbReference type="AlphaFoldDB" id="A0A9P7C0Z7"/>
<sequence length="119" mass="12219">MREARFLGQQPQRAAVGHPAEIVEAPVDPGVVGQPVAVLHAAVGGIDADDPAVLVVVGTQHYCSLLAVGTPADATAHEIAHHLQAALALHRVLAGLAAQLGQRIGPLRPTRVRVSSVSS</sequence>
<gene>
    <name evidence="1" type="ORF">G6F50_016899</name>
</gene>
<proteinExistence type="predicted"/>
<reference evidence="1 2" key="1">
    <citation type="journal article" date="2020" name="Microb. Genom.">
        <title>Genetic diversity of clinical and environmental Mucorales isolates obtained from an investigation of mucormycosis cases among solid organ transplant recipients.</title>
        <authorList>
            <person name="Nguyen M.H."/>
            <person name="Kaul D."/>
            <person name="Muto C."/>
            <person name="Cheng S.J."/>
            <person name="Richter R.A."/>
            <person name="Bruno V.M."/>
            <person name="Liu G."/>
            <person name="Beyhan S."/>
            <person name="Sundermann A.J."/>
            <person name="Mounaud S."/>
            <person name="Pasculle A.W."/>
            <person name="Nierman W.C."/>
            <person name="Driscoll E."/>
            <person name="Cumbie R."/>
            <person name="Clancy C.J."/>
            <person name="Dupont C.L."/>
        </authorList>
    </citation>
    <scope>NUCLEOTIDE SEQUENCE [LARGE SCALE GENOMIC DNA]</scope>
    <source>
        <strain evidence="1 2">GL24</strain>
    </source>
</reference>
<organism evidence="1 2">
    <name type="scientific">Rhizopus delemar</name>
    <dbReference type="NCBI Taxonomy" id="936053"/>
    <lineage>
        <taxon>Eukaryota</taxon>
        <taxon>Fungi</taxon>
        <taxon>Fungi incertae sedis</taxon>
        <taxon>Mucoromycota</taxon>
        <taxon>Mucoromycotina</taxon>
        <taxon>Mucoromycetes</taxon>
        <taxon>Mucorales</taxon>
        <taxon>Mucorineae</taxon>
        <taxon>Rhizopodaceae</taxon>
        <taxon>Rhizopus</taxon>
    </lineage>
</organism>
<evidence type="ECO:0000313" key="2">
    <source>
        <dbReference type="Proteomes" id="UP000740926"/>
    </source>
</evidence>
<accession>A0A9P7C0Z7</accession>
<dbReference type="Proteomes" id="UP000740926">
    <property type="component" value="Unassembled WGS sequence"/>
</dbReference>
<protein>
    <submittedName>
        <fullName evidence="1">Uncharacterized protein</fullName>
    </submittedName>
</protein>
<name>A0A9P7C0Z7_9FUNG</name>
<dbReference type="EMBL" id="JAANIU010011357">
    <property type="protein sequence ID" value="KAG1531098.1"/>
    <property type="molecule type" value="Genomic_DNA"/>
</dbReference>